<dbReference type="InterPro" id="IPR052539">
    <property type="entry name" value="MGD_biosynthesis_adapter"/>
</dbReference>
<feature type="domain" description="Molybdopterin-guanine dinucleotide biosynthesis protein B (MobB)" evidence="2">
    <location>
        <begin position="19"/>
        <end position="136"/>
    </location>
</feature>
<evidence type="ECO:0000313" key="4">
    <source>
        <dbReference type="Proteomes" id="UP000002698"/>
    </source>
</evidence>
<dbReference type="eggNOG" id="arCOG00532">
    <property type="taxonomic scope" value="Archaea"/>
</dbReference>
<dbReference type="GO" id="GO:0006777">
    <property type="term" value="P:Mo-molybdopterin cofactor biosynthetic process"/>
    <property type="evidence" value="ECO:0007669"/>
    <property type="project" value="InterPro"/>
</dbReference>
<keyword evidence="4" id="KW-1185">Reference proteome</keyword>
<sequence length="168" mass="17237">MADADPLVQFADAATPPVVVTVAGPSDSGKTTLVVDLLAAIADDYRVGTVKSIHHDIEPDTPGKDTHKHRTAGAETAVGITPSYTFEVTPGGKADGEAQALAATLSRLAGRGFDLVLVEGFSEAPLPTIRVGDPAARDHAGTVIGTDDDSVAELVDRLEARIKTAGDA</sequence>
<dbReference type="RefSeq" id="WP_011322493.1">
    <property type="nucleotide sequence ID" value="NC_007426.1"/>
</dbReference>
<evidence type="ECO:0000313" key="3">
    <source>
        <dbReference type="EMBL" id="CAI48859.1"/>
    </source>
</evidence>
<dbReference type="Pfam" id="PF03205">
    <property type="entry name" value="MobB"/>
    <property type="match status" value="1"/>
</dbReference>
<feature type="region of interest" description="Disordered" evidence="1">
    <location>
        <begin position="56"/>
        <end position="76"/>
    </location>
</feature>
<dbReference type="HOGENOM" id="CLU_068199_3_0_2"/>
<dbReference type="GO" id="GO:0005525">
    <property type="term" value="F:GTP binding"/>
    <property type="evidence" value="ECO:0007669"/>
    <property type="project" value="InterPro"/>
</dbReference>
<dbReference type="STRING" id="348780.NP_1536A"/>
<dbReference type="InterPro" id="IPR027417">
    <property type="entry name" value="P-loop_NTPase"/>
</dbReference>
<organism evidence="3 4">
    <name type="scientific">Natronomonas pharaonis (strain ATCC 35678 / DSM 2160 / CIP 103997 / JCM 8858 / NBRC 14720 / NCIMB 2260 / Gabara)</name>
    <name type="common">Halobacterium pharaonis</name>
    <dbReference type="NCBI Taxonomy" id="348780"/>
    <lineage>
        <taxon>Archaea</taxon>
        <taxon>Methanobacteriati</taxon>
        <taxon>Methanobacteriota</taxon>
        <taxon>Stenosarchaea group</taxon>
        <taxon>Halobacteria</taxon>
        <taxon>Halobacteriales</taxon>
        <taxon>Natronomonadaceae</taxon>
        <taxon>Natronomonas</taxon>
    </lineage>
</organism>
<dbReference type="SUPFAM" id="SSF52540">
    <property type="entry name" value="P-loop containing nucleoside triphosphate hydrolases"/>
    <property type="match status" value="1"/>
</dbReference>
<name>A0A1U7EV34_NATPD</name>
<gene>
    <name evidence="3" type="primary">mobB</name>
    <name evidence="3" type="ordered locus">NP_1536A</name>
</gene>
<feature type="compositionally biased region" description="Basic and acidic residues" evidence="1">
    <location>
        <begin position="56"/>
        <end position="65"/>
    </location>
</feature>
<dbReference type="PANTHER" id="PTHR40072:SF1">
    <property type="entry name" value="MOLYBDOPTERIN-GUANINE DINUCLEOTIDE BIOSYNTHESIS ADAPTER PROTEIN"/>
    <property type="match status" value="1"/>
</dbReference>
<dbReference type="EMBL" id="CR936257">
    <property type="protein sequence ID" value="CAI48859.1"/>
    <property type="molecule type" value="Genomic_DNA"/>
</dbReference>
<dbReference type="AlphaFoldDB" id="A0A1U7EV34"/>
<accession>A0A1U7EV34</accession>
<protein>
    <submittedName>
        <fullName evidence="3">Molybdopterin-guanine dinucleotide biosynthesis adapter protein MobB</fullName>
    </submittedName>
</protein>
<dbReference type="GeneID" id="3702931"/>
<dbReference type="Gene3D" id="3.40.50.300">
    <property type="entry name" value="P-loop containing nucleotide triphosphate hydrolases"/>
    <property type="match status" value="1"/>
</dbReference>
<dbReference type="PANTHER" id="PTHR40072">
    <property type="entry name" value="MOLYBDOPTERIN-GUANINE DINUCLEOTIDE BIOSYNTHESIS ADAPTER PROTEIN-RELATED"/>
    <property type="match status" value="1"/>
</dbReference>
<evidence type="ECO:0000259" key="2">
    <source>
        <dbReference type="Pfam" id="PF03205"/>
    </source>
</evidence>
<dbReference type="NCBIfam" id="TIGR00176">
    <property type="entry name" value="mobB"/>
    <property type="match status" value="1"/>
</dbReference>
<proteinExistence type="predicted"/>
<dbReference type="EnsemblBacteria" id="CAI48859">
    <property type="protein sequence ID" value="CAI48859"/>
    <property type="gene ID" value="NP_1536A"/>
</dbReference>
<dbReference type="InterPro" id="IPR004435">
    <property type="entry name" value="MobB_dom"/>
</dbReference>
<dbReference type="KEGG" id="nph:NP_1536A"/>
<reference evidence="3 4" key="1">
    <citation type="journal article" date="2005" name="Genome Res.">
        <title>Living with two extremes: conclusions from the genome sequence of Natronomonas pharaonis.</title>
        <authorList>
            <person name="Falb M."/>
            <person name="Pfeiffer F."/>
            <person name="Palm P."/>
            <person name="Rodewald K."/>
            <person name="Hickmann V."/>
            <person name="Tittor J."/>
            <person name="Oesterhelt D."/>
        </authorList>
    </citation>
    <scope>NUCLEOTIDE SEQUENCE [LARGE SCALE GENOMIC DNA]</scope>
    <source>
        <strain evidence="4">ATCC 35678 / DSM 2160 / CIP 103997 / JCM 8858 / NBRC 14720 / NCIMB 2260 / Gabara</strain>
    </source>
</reference>
<dbReference type="OrthoDB" id="9014at2157"/>
<evidence type="ECO:0000256" key="1">
    <source>
        <dbReference type="SAM" id="MobiDB-lite"/>
    </source>
</evidence>
<dbReference type="Proteomes" id="UP000002698">
    <property type="component" value="Chromosome"/>
</dbReference>